<dbReference type="AlphaFoldDB" id="A0A1N6DCL3"/>
<evidence type="ECO:0000313" key="9">
    <source>
        <dbReference type="Proteomes" id="UP000198461"/>
    </source>
</evidence>
<evidence type="ECO:0000256" key="2">
    <source>
        <dbReference type="ARBA" id="ARBA00022475"/>
    </source>
</evidence>
<evidence type="ECO:0000256" key="5">
    <source>
        <dbReference type="ARBA" id="ARBA00023136"/>
    </source>
</evidence>
<feature type="domain" description="PLD phosphodiesterase" evidence="7">
    <location>
        <begin position="200"/>
        <end position="227"/>
    </location>
</feature>
<keyword evidence="3 6" id="KW-0812">Transmembrane</keyword>
<evidence type="ECO:0000313" key="8">
    <source>
        <dbReference type="EMBL" id="SIN68558.1"/>
    </source>
</evidence>
<feature type="domain" description="PLD phosphodiesterase" evidence="7">
    <location>
        <begin position="373"/>
        <end position="400"/>
    </location>
</feature>
<protein>
    <submittedName>
        <fullName evidence="8">Cardiolipin synthase</fullName>
    </submittedName>
</protein>
<evidence type="ECO:0000256" key="3">
    <source>
        <dbReference type="ARBA" id="ARBA00022692"/>
    </source>
</evidence>
<dbReference type="Gene3D" id="3.30.870.10">
    <property type="entry name" value="Endonuclease Chain A"/>
    <property type="match status" value="2"/>
</dbReference>
<comment type="subcellular location">
    <subcellularLocation>
        <location evidence="1">Cell membrane</location>
        <topology evidence="1">Multi-pass membrane protein</topology>
    </subcellularLocation>
</comment>
<dbReference type="GO" id="GO:0030572">
    <property type="term" value="F:phosphatidyltransferase activity"/>
    <property type="evidence" value="ECO:0007669"/>
    <property type="project" value="UniProtKB-ARBA"/>
</dbReference>
<evidence type="ECO:0000256" key="6">
    <source>
        <dbReference type="SAM" id="Phobius"/>
    </source>
</evidence>
<dbReference type="PANTHER" id="PTHR21248:SF22">
    <property type="entry name" value="PHOSPHOLIPASE D"/>
    <property type="match status" value="1"/>
</dbReference>
<organism evidence="8 9">
    <name type="scientific">Sulfurivirga caldicuralii</name>
    <dbReference type="NCBI Taxonomy" id="364032"/>
    <lineage>
        <taxon>Bacteria</taxon>
        <taxon>Pseudomonadati</taxon>
        <taxon>Pseudomonadota</taxon>
        <taxon>Gammaproteobacteria</taxon>
        <taxon>Thiotrichales</taxon>
        <taxon>Piscirickettsiaceae</taxon>
        <taxon>Sulfurivirga</taxon>
    </lineage>
</organism>
<reference evidence="8 9" key="1">
    <citation type="submission" date="2016-11" db="EMBL/GenBank/DDBJ databases">
        <authorList>
            <person name="Jaros S."/>
            <person name="Januszkiewicz K."/>
            <person name="Wedrychowicz H."/>
        </authorList>
    </citation>
    <scope>NUCLEOTIDE SEQUENCE [LARGE SCALE GENOMIC DNA]</scope>
    <source>
        <strain evidence="8 9">DSM 17737</strain>
    </source>
</reference>
<dbReference type="EMBL" id="FSRE01000001">
    <property type="protein sequence ID" value="SIN68558.1"/>
    <property type="molecule type" value="Genomic_DNA"/>
</dbReference>
<dbReference type="SUPFAM" id="SSF56024">
    <property type="entry name" value="Phospholipase D/nuclease"/>
    <property type="match status" value="2"/>
</dbReference>
<dbReference type="PANTHER" id="PTHR21248">
    <property type="entry name" value="CARDIOLIPIN SYNTHASE"/>
    <property type="match status" value="1"/>
</dbReference>
<keyword evidence="5 6" id="KW-0472">Membrane</keyword>
<dbReference type="Pfam" id="PF13091">
    <property type="entry name" value="PLDc_2"/>
    <property type="match status" value="2"/>
</dbReference>
<evidence type="ECO:0000259" key="7">
    <source>
        <dbReference type="PROSITE" id="PS50035"/>
    </source>
</evidence>
<proteinExistence type="predicted"/>
<feature type="transmembrane region" description="Helical" evidence="6">
    <location>
        <begin position="30"/>
        <end position="53"/>
    </location>
</feature>
<name>A0A1N6DCL3_9GAMM</name>
<dbReference type="GO" id="GO:0005886">
    <property type="term" value="C:plasma membrane"/>
    <property type="evidence" value="ECO:0007669"/>
    <property type="project" value="UniProtKB-SubCell"/>
</dbReference>
<dbReference type="InterPro" id="IPR025202">
    <property type="entry name" value="PLD-like_dom"/>
</dbReference>
<keyword evidence="2" id="KW-1003">Cell membrane</keyword>
<keyword evidence="9" id="KW-1185">Reference proteome</keyword>
<feature type="transmembrane region" description="Helical" evidence="6">
    <location>
        <begin position="7"/>
        <end position="24"/>
    </location>
</feature>
<dbReference type="InterPro" id="IPR027379">
    <property type="entry name" value="CLS_N"/>
</dbReference>
<evidence type="ECO:0000256" key="4">
    <source>
        <dbReference type="ARBA" id="ARBA00022989"/>
    </source>
</evidence>
<sequence length="456" mass="51417">MQGMDSLYLFELILALLVMGHLLYERRPTQTLIIWLLVVWLLPGVGALLYLLFGSRKVFARRLKPLLAFASREPVPLKGATQQAVHDVLVADGVPPAMRGNRIDCVFSPGESRAWLFDAIEQAEHSIYLETYIFEPDATGRALLKRLTDKARNGVQVKLLIDTFGSLNAWLRRGVFAELQAAGGQVAFFQPLSSLFRSRINLRNHRKIYLFDQRTLISGGINLAAEYLDPEHEGAWVDLTYRMQGPAVHAFLETFAQDWHYTTGQIIAFDHLETAPVDEQVVQAVPSGPDIPEDSLREALLQGLYRAKHQVDIVTPYFIPDEPVLEAVLLARKRGVHVRLLTPQQTDHLIFDLGRAPHMRQLVEAGAEVLCYQPAMLHAKALIIDRALTMIGSANLDYRSLLINYEMVTFSYHRPMLDALRDELDRLAAESVPYEPPPGRVAHVRENLARIVTPIL</sequence>
<dbReference type="GO" id="GO:0032049">
    <property type="term" value="P:cardiolipin biosynthetic process"/>
    <property type="evidence" value="ECO:0007669"/>
    <property type="project" value="UniProtKB-ARBA"/>
</dbReference>
<dbReference type="SMART" id="SM00155">
    <property type="entry name" value="PLDc"/>
    <property type="match status" value="2"/>
</dbReference>
<dbReference type="PROSITE" id="PS50035">
    <property type="entry name" value="PLD"/>
    <property type="match status" value="2"/>
</dbReference>
<gene>
    <name evidence="8" type="ORF">SAMN05443662_0043</name>
</gene>
<dbReference type="Proteomes" id="UP000198461">
    <property type="component" value="Unassembled WGS sequence"/>
</dbReference>
<dbReference type="STRING" id="364032.SAMN05443662_0043"/>
<dbReference type="InterPro" id="IPR001736">
    <property type="entry name" value="PLipase_D/transphosphatidylase"/>
</dbReference>
<evidence type="ECO:0000256" key="1">
    <source>
        <dbReference type="ARBA" id="ARBA00004651"/>
    </source>
</evidence>
<keyword evidence="4 6" id="KW-1133">Transmembrane helix</keyword>
<dbReference type="Pfam" id="PF13396">
    <property type="entry name" value="PLDc_N"/>
    <property type="match status" value="1"/>
</dbReference>
<accession>A0A1N6DCL3</accession>